<feature type="domain" description="RNA polymerase N-terminal" evidence="11">
    <location>
        <begin position="248"/>
        <end position="527"/>
    </location>
</feature>
<dbReference type="InterPro" id="IPR006592">
    <property type="entry name" value="RNA_pol_N"/>
</dbReference>
<feature type="coiled-coil region" evidence="9">
    <location>
        <begin position="645"/>
        <end position="672"/>
    </location>
</feature>
<dbReference type="HAMAP" id="MF_01322">
    <property type="entry name" value="RNApol_bact_RpoC"/>
    <property type="match status" value="1"/>
</dbReference>
<dbReference type="SUPFAM" id="SSF64484">
    <property type="entry name" value="beta and beta-prime subunits of DNA dependent RNA-polymerase"/>
    <property type="match status" value="1"/>
</dbReference>
<dbReference type="Gene3D" id="1.10.1790.20">
    <property type="match status" value="1"/>
</dbReference>
<feature type="binding site" evidence="7">
    <location>
        <position position="101"/>
    </location>
    <ligand>
        <name>Zn(2+)</name>
        <dbReference type="ChEBI" id="CHEBI:29105"/>
        <label>1</label>
    </ligand>
</feature>
<protein>
    <recommendedName>
        <fullName evidence="7">DNA-directed RNA polymerase subunit beta'</fullName>
        <shortName evidence="7">RNAP subunit beta'</shortName>
        <ecNumber evidence="7">2.7.7.6</ecNumber>
    </recommendedName>
    <alternativeName>
        <fullName evidence="7">RNA polymerase subunit beta'</fullName>
    </alternativeName>
    <alternativeName>
        <fullName evidence="7">Transcriptase subunit beta'</fullName>
    </alternativeName>
</protein>
<dbReference type="InterPro" id="IPR045867">
    <property type="entry name" value="DNA-dir_RpoC_beta_prime"/>
</dbReference>
<evidence type="ECO:0000256" key="6">
    <source>
        <dbReference type="ARBA" id="ARBA00048552"/>
    </source>
</evidence>
<dbReference type="EC" id="2.7.7.6" evidence="7"/>
<feature type="binding site" evidence="7">
    <location>
        <position position="477"/>
    </location>
    <ligand>
        <name>Mg(2+)</name>
        <dbReference type="ChEBI" id="CHEBI:18420"/>
    </ligand>
</feature>
<dbReference type="CDD" id="cd01609">
    <property type="entry name" value="RNAP_beta'_N"/>
    <property type="match status" value="1"/>
</dbReference>
<sequence>MKRREMEDINLLKISPHKLKEEEALRPQDIEGIMIRLTSPEEILEWSYGEVKKPDTINYRTQRPERDGLFCERIFGPVRDYECSCGKYKGLKYRGTVCERCKVEVTSSRVRRERMGHITLAAPVAHIWFYKIPPSRMGLLLDMSVKDLERIIYYEAYVVLDPGNTGLTRGQIITEEEYQEIMKHKPAHFRAGMGAEALDELLRELDLNEMAIDLRTLIMHETSESKRKKLLKKLQVVEAFRESKIRPEWMILKVLPVIPPDLRILVPLEGGRYATSDLNNLYKRVITRNNRLKNLLEYRAPEVVIKNEKRMLQEAVDALLDNARKERPVLGRGNRPLKSLTDNLRGKQGRFRRNLLGKRVDYSGRAVIVVGPKLKLYECGLPKKMAIELFRPFIIYELHKRGIAPTIRQARNMIDDREDIVWEILEDVVKNYPVWLNRAPTLHRVSIQAFYPKLIEGEAIQLHPLVCPPYNADFDGDQMAVHVPLSFEAQIESHTLMLAPNNLLSPAHGDPLTVPTRDIVLGIYWLTGEKPGVKGEGGYFDTLEEIENAVYHGSIDIHARIKYKWEGEWIETTPGRVIFNSLLPKGMPYVNEVVDAKKLAEIEKEVILKYGTDVATEFLDKVKEIGFEYATISGITLGVDDMIRIPEKQKIIEEALREIEAIERDYREGRITESERYNHVIDAWSKVQETIETKTVEMLSRDQEGFNPFYMMALSGARGRIDQVRQIVGMRGLMERPRRRATGGTGGETIEVPILSSLSEGLNVLEYFISTYGARKGQTDTALKTAESGYLTRKLVDVAQDVIVREEDCGTTKGIEITAIKEGEEIIEPLSERIKGRIALEDIVDPYTNEVLVHANEEISDKKAIEIEKRGIEKVLVRSPLTCETKYGVCRKCYGRDFATGKLVRLGEAVGIVAAQSIGEPGTQLTLRTFHTGGAAARMAAESEKTAPFDGVVRLKDVRTGVRKDGVKIVLSREGKMKVESKKHGVREFSIPYGAALNVKDGERVKEGNRLFEWDPYAFSILAEAKGIVKFEGFMENVTYRLEYDERTQRKQPVIIEHRRVHPKVLIMQGNKVVQEMYMPRSAYIFVKEGEHVVPGDLIAKVPTSISRAWDITGGLPRVVELFEARKPDDPAVISEIDGWVRFDKPQKDAWVIVVQGHGMERKYRIPYEKYLLVWEGREVKAGEKLCVGDINPHDILRAKGVLAVQEFLLQEIQKVYRLQKVRINDKHIEIIIRQMLSKVEIIDPGDTKFIREEIVDRVKVEEENNRIEKMGGRRATFRPLLLGISRASLVTESFISAASFQETAHVLADAAIRGKLDELRGIKENVIVGNLIPAGTGALQFREIEVAPPPSVKELEREEVKSEALDDDSKDK</sequence>
<dbReference type="InterPro" id="IPR000722">
    <property type="entry name" value="RNA_pol_asu"/>
</dbReference>
<dbReference type="InterPro" id="IPR007066">
    <property type="entry name" value="RNA_pol_Rpb1_3"/>
</dbReference>
<name>A0A257LUK8_UNCW3</name>
<keyword evidence="9" id="KW-0175">Coiled coil</keyword>
<dbReference type="GO" id="GO:0006351">
    <property type="term" value="P:DNA-templated transcription"/>
    <property type="evidence" value="ECO:0007669"/>
    <property type="project" value="UniProtKB-UniRule"/>
</dbReference>
<evidence type="ECO:0000256" key="1">
    <source>
        <dbReference type="ARBA" id="ARBA00022478"/>
    </source>
</evidence>
<evidence type="ECO:0000256" key="8">
    <source>
        <dbReference type="RuleBase" id="RU004279"/>
    </source>
</evidence>
<dbReference type="InterPro" id="IPR007083">
    <property type="entry name" value="RNA_pol_Rpb1_4"/>
</dbReference>
<dbReference type="Gene3D" id="1.10.274.100">
    <property type="entry name" value="RNA polymerase Rpb1, domain 3"/>
    <property type="match status" value="2"/>
</dbReference>
<dbReference type="Pfam" id="PF05000">
    <property type="entry name" value="RNA_pol_Rpb1_4"/>
    <property type="match status" value="1"/>
</dbReference>
<evidence type="ECO:0000256" key="9">
    <source>
        <dbReference type="SAM" id="Coils"/>
    </source>
</evidence>
<evidence type="ECO:0000256" key="7">
    <source>
        <dbReference type="HAMAP-Rule" id="MF_01322"/>
    </source>
</evidence>
<evidence type="ECO:0000256" key="5">
    <source>
        <dbReference type="ARBA" id="ARBA00023163"/>
    </source>
</evidence>
<evidence type="ECO:0000256" key="10">
    <source>
        <dbReference type="SAM" id="MobiDB-lite"/>
    </source>
</evidence>
<feature type="binding site" evidence="7">
    <location>
        <position position="85"/>
    </location>
    <ligand>
        <name>Zn(2+)</name>
        <dbReference type="ChEBI" id="CHEBI:29105"/>
        <label>1</label>
    </ligand>
</feature>
<dbReference type="PANTHER" id="PTHR19376:SF54">
    <property type="entry name" value="DNA-DIRECTED RNA POLYMERASE SUBUNIT BETA"/>
    <property type="match status" value="1"/>
</dbReference>
<dbReference type="GO" id="GO:0000287">
    <property type="term" value="F:magnesium ion binding"/>
    <property type="evidence" value="ECO:0007669"/>
    <property type="project" value="UniProtKB-UniRule"/>
</dbReference>
<comment type="function">
    <text evidence="7 8">DNA-dependent RNA polymerase catalyzes the transcription of DNA into RNA using the four ribonucleoside triphosphates as substrates.</text>
</comment>
<dbReference type="GO" id="GO:0008270">
    <property type="term" value="F:zinc ion binding"/>
    <property type="evidence" value="ECO:0007669"/>
    <property type="project" value="UniProtKB-UniRule"/>
</dbReference>
<dbReference type="InterPro" id="IPR012754">
    <property type="entry name" value="DNA-dir_RpoC_beta_prime_bact"/>
</dbReference>
<keyword evidence="4 7" id="KW-0479">Metal-binding</keyword>
<dbReference type="NCBIfam" id="TIGR02386">
    <property type="entry name" value="rpoC_TIGR"/>
    <property type="match status" value="1"/>
</dbReference>
<dbReference type="EMBL" id="NMUJ01000008">
    <property type="protein sequence ID" value="OYV03355.1"/>
    <property type="molecule type" value="Genomic_DNA"/>
</dbReference>
<keyword evidence="2 7" id="KW-0808">Transferase</keyword>
<reference evidence="13" key="1">
    <citation type="submission" date="2017-07" db="EMBL/GenBank/DDBJ databases">
        <title>Novel pathways for hydrocarbon cycling and metabolic interdependencies in hydrothermal sediment communities.</title>
        <authorList>
            <person name="Dombrowski N."/>
            <person name="Seitz K."/>
            <person name="Teske A."/>
            <person name="Baker B."/>
        </authorList>
    </citation>
    <scope>NUCLEOTIDE SEQUENCE [LARGE SCALE GENOMIC DNA]</scope>
</reference>
<evidence type="ECO:0000256" key="2">
    <source>
        <dbReference type="ARBA" id="ARBA00022679"/>
    </source>
</evidence>
<feature type="binding site" evidence="7">
    <location>
        <position position="475"/>
    </location>
    <ligand>
        <name>Mg(2+)</name>
        <dbReference type="ChEBI" id="CHEBI:18420"/>
    </ligand>
</feature>
<dbReference type="Gene3D" id="2.40.50.100">
    <property type="match status" value="3"/>
</dbReference>
<keyword evidence="7" id="KW-0862">Zinc</keyword>
<dbReference type="InterPro" id="IPR038120">
    <property type="entry name" value="Rpb1_funnel_sf"/>
</dbReference>
<evidence type="ECO:0000313" key="13">
    <source>
        <dbReference type="Proteomes" id="UP000216312"/>
    </source>
</evidence>
<dbReference type="Gene3D" id="4.10.860.120">
    <property type="entry name" value="RNA polymerase II, clamp domain"/>
    <property type="match status" value="1"/>
</dbReference>
<keyword evidence="3 7" id="KW-0548">Nucleotidyltransferase</keyword>
<comment type="cofactor">
    <cofactor evidence="7">
        <name>Mg(2+)</name>
        <dbReference type="ChEBI" id="CHEBI:18420"/>
    </cofactor>
    <text evidence="7">Binds 1 Mg(2+) ion per subunit.</text>
</comment>
<feature type="binding site" evidence="7">
    <location>
        <position position="473"/>
    </location>
    <ligand>
        <name>Mg(2+)</name>
        <dbReference type="ChEBI" id="CHEBI:18420"/>
    </ligand>
</feature>
<dbReference type="Pfam" id="PF04997">
    <property type="entry name" value="RNA_pol_Rpb1_1"/>
    <property type="match status" value="1"/>
</dbReference>
<dbReference type="Pfam" id="PF04998">
    <property type="entry name" value="RNA_pol_Rpb1_5"/>
    <property type="match status" value="1"/>
</dbReference>
<dbReference type="CDD" id="cd02655">
    <property type="entry name" value="RNAP_beta'_C"/>
    <property type="match status" value="1"/>
</dbReference>
<feature type="compositionally biased region" description="Basic and acidic residues" evidence="10">
    <location>
        <begin position="1354"/>
        <end position="1373"/>
    </location>
</feature>
<dbReference type="Gene3D" id="1.10.150.390">
    <property type="match status" value="1"/>
</dbReference>
<comment type="subunit">
    <text evidence="7">The RNAP catalytic core consists of 2 alpha, 1 beta, 1 beta' and 1 omega subunit. When a sigma factor is associated with the core the holoenzyme is formed, which can initiate transcription.</text>
</comment>
<comment type="similarity">
    <text evidence="7 8">Belongs to the RNA polymerase beta' chain family.</text>
</comment>
<feature type="binding site" evidence="7">
    <location>
        <position position="883"/>
    </location>
    <ligand>
        <name>Zn(2+)</name>
        <dbReference type="ChEBI" id="CHEBI:29105"/>
        <label>2</label>
    </ligand>
</feature>
<feature type="binding site" evidence="7">
    <location>
        <position position="893"/>
    </location>
    <ligand>
        <name>Zn(2+)</name>
        <dbReference type="ChEBI" id="CHEBI:29105"/>
        <label>2</label>
    </ligand>
</feature>
<dbReference type="InterPro" id="IPR042102">
    <property type="entry name" value="RNA_pol_Rpb1_3_sf"/>
</dbReference>
<dbReference type="Proteomes" id="UP000216312">
    <property type="component" value="Unassembled WGS sequence"/>
</dbReference>
<feature type="region of interest" description="Disordered" evidence="10">
    <location>
        <begin position="1353"/>
        <end position="1373"/>
    </location>
</feature>
<feature type="binding site" evidence="7">
    <location>
        <position position="83"/>
    </location>
    <ligand>
        <name>Zn(2+)</name>
        <dbReference type="ChEBI" id="CHEBI:29105"/>
        <label>1</label>
    </ligand>
</feature>
<evidence type="ECO:0000256" key="3">
    <source>
        <dbReference type="ARBA" id="ARBA00022695"/>
    </source>
</evidence>
<evidence type="ECO:0000313" key="12">
    <source>
        <dbReference type="EMBL" id="OYV03355.1"/>
    </source>
</evidence>
<dbReference type="InterPro" id="IPR007080">
    <property type="entry name" value="RNA_pol_Rpb1_1"/>
</dbReference>
<dbReference type="InterPro" id="IPR044893">
    <property type="entry name" value="RNA_pol_Rpb1_clamp_domain"/>
</dbReference>
<dbReference type="Gene3D" id="1.10.132.30">
    <property type="match status" value="1"/>
</dbReference>
<comment type="catalytic activity">
    <reaction evidence="6 7 8">
        <text>RNA(n) + a ribonucleoside 5'-triphosphate = RNA(n+1) + diphosphate</text>
        <dbReference type="Rhea" id="RHEA:21248"/>
        <dbReference type="Rhea" id="RHEA-COMP:14527"/>
        <dbReference type="Rhea" id="RHEA-COMP:17342"/>
        <dbReference type="ChEBI" id="CHEBI:33019"/>
        <dbReference type="ChEBI" id="CHEBI:61557"/>
        <dbReference type="ChEBI" id="CHEBI:140395"/>
        <dbReference type="EC" id="2.7.7.6"/>
    </reaction>
</comment>
<dbReference type="Pfam" id="PF00623">
    <property type="entry name" value="RNA_pol_Rpb1_2"/>
    <property type="match status" value="1"/>
</dbReference>
<dbReference type="InterPro" id="IPR007081">
    <property type="entry name" value="RNA_pol_Rpb1_5"/>
</dbReference>
<feature type="binding site" evidence="7">
    <location>
        <position position="98"/>
    </location>
    <ligand>
        <name>Zn(2+)</name>
        <dbReference type="ChEBI" id="CHEBI:29105"/>
        <label>1</label>
    </ligand>
</feature>
<accession>A0A257LUK8</accession>
<proteinExistence type="inferred from homology"/>
<dbReference type="SMART" id="SM00663">
    <property type="entry name" value="RPOLA_N"/>
    <property type="match status" value="1"/>
</dbReference>
<evidence type="ECO:0000256" key="4">
    <source>
        <dbReference type="ARBA" id="ARBA00022723"/>
    </source>
</evidence>
<dbReference type="Gene3D" id="1.10.40.90">
    <property type="match status" value="1"/>
</dbReference>
<dbReference type="GO" id="GO:0003899">
    <property type="term" value="F:DNA-directed RNA polymerase activity"/>
    <property type="evidence" value="ECO:0007669"/>
    <property type="project" value="UniProtKB-UniRule"/>
</dbReference>
<dbReference type="Gene3D" id="2.40.40.20">
    <property type="match status" value="1"/>
</dbReference>
<keyword evidence="7" id="KW-0460">Magnesium</keyword>
<dbReference type="PANTHER" id="PTHR19376">
    <property type="entry name" value="DNA-DIRECTED RNA POLYMERASE"/>
    <property type="match status" value="1"/>
</dbReference>
<keyword evidence="1 7" id="KW-0240">DNA-directed RNA polymerase</keyword>
<evidence type="ECO:0000259" key="11">
    <source>
        <dbReference type="SMART" id="SM00663"/>
    </source>
</evidence>
<comment type="caution">
    <text evidence="12">The sequence shown here is derived from an EMBL/GenBank/DDBJ whole genome shotgun (WGS) entry which is preliminary data.</text>
</comment>
<feature type="binding site" evidence="7">
    <location>
        <position position="890"/>
    </location>
    <ligand>
        <name>Zn(2+)</name>
        <dbReference type="ChEBI" id="CHEBI:29105"/>
        <label>2</label>
    </ligand>
</feature>
<keyword evidence="5 7" id="KW-0804">Transcription</keyword>
<dbReference type="GO" id="GO:0003677">
    <property type="term" value="F:DNA binding"/>
    <property type="evidence" value="ECO:0007669"/>
    <property type="project" value="UniProtKB-UniRule"/>
</dbReference>
<organism evidence="12 13">
    <name type="scientific">candidate division WOR-3 bacterium 4484_18</name>
    <dbReference type="NCBI Taxonomy" id="2020626"/>
    <lineage>
        <taxon>Bacteria</taxon>
        <taxon>Bacteria division WOR-3</taxon>
    </lineage>
</organism>
<gene>
    <name evidence="7 12" type="primary">rpoC</name>
    <name evidence="12" type="ORF">CGW93_01305</name>
</gene>
<dbReference type="Pfam" id="PF04983">
    <property type="entry name" value="RNA_pol_Rpb1_3"/>
    <property type="match status" value="1"/>
</dbReference>
<dbReference type="GO" id="GO:0000428">
    <property type="term" value="C:DNA-directed RNA polymerase complex"/>
    <property type="evidence" value="ECO:0007669"/>
    <property type="project" value="UniProtKB-KW"/>
</dbReference>
<feature type="binding site" evidence="7">
    <location>
        <position position="809"/>
    </location>
    <ligand>
        <name>Zn(2+)</name>
        <dbReference type="ChEBI" id="CHEBI:29105"/>
        <label>2</label>
    </ligand>
</feature>
<comment type="cofactor">
    <cofactor evidence="7">
        <name>Zn(2+)</name>
        <dbReference type="ChEBI" id="CHEBI:29105"/>
    </cofactor>
    <text evidence="7">Binds 2 Zn(2+) ions per subunit.</text>
</comment>